<protein>
    <submittedName>
        <fullName evidence="1">Uncharacterized protein</fullName>
    </submittedName>
</protein>
<gene>
    <name evidence="1" type="ORF">E2C01_075103</name>
</gene>
<accession>A0A5B7IE33</accession>
<comment type="caution">
    <text evidence="1">The sequence shown here is derived from an EMBL/GenBank/DDBJ whole genome shotgun (WGS) entry which is preliminary data.</text>
</comment>
<dbReference type="Proteomes" id="UP000324222">
    <property type="component" value="Unassembled WGS sequence"/>
</dbReference>
<keyword evidence="2" id="KW-1185">Reference proteome</keyword>
<dbReference type="AlphaFoldDB" id="A0A5B7IE33"/>
<organism evidence="1 2">
    <name type="scientific">Portunus trituberculatus</name>
    <name type="common">Swimming crab</name>
    <name type="synonym">Neptunus trituberculatus</name>
    <dbReference type="NCBI Taxonomy" id="210409"/>
    <lineage>
        <taxon>Eukaryota</taxon>
        <taxon>Metazoa</taxon>
        <taxon>Ecdysozoa</taxon>
        <taxon>Arthropoda</taxon>
        <taxon>Crustacea</taxon>
        <taxon>Multicrustacea</taxon>
        <taxon>Malacostraca</taxon>
        <taxon>Eumalacostraca</taxon>
        <taxon>Eucarida</taxon>
        <taxon>Decapoda</taxon>
        <taxon>Pleocyemata</taxon>
        <taxon>Brachyura</taxon>
        <taxon>Eubrachyura</taxon>
        <taxon>Portunoidea</taxon>
        <taxon>Portunidae</taxon>
        <taxon>Portuninae</taxon>
        <taxon>Portunus</taxon>
    </lineage>
</organism>
<reference evidence="1 2" key="1">
    <citation type="submission" date="2019-05" db="EMBL/GenBank/DDBJ databases">
        <title>Another draft genome of Portunus trituberculatus and its Hox gene families provides insights of decapod evolution.</title>
        <authorList>
            <person name="Jeong J.-H."/>
            <person name="Song I."/>
            <person name="Kim S."/>
            <person name="Choi T."/>
            <person name="Kim D."/>
            <person name="Ryu S."/>
            <person name="Kim W."/>
        </authorList>
    </citation>
    <scope>NUCLEOTIDE SEQUENCE [LARGE SCALE GENOMIC DNA]</scope>
    <source>
        <tissue evidence="1">Muscle</tissue>
    </source>
</reference>
<evidence type="ECO:0000313" key="2">
    <source>
        <dbReference type="Proteomes" id="UP000324222"/>
    </source>
</evidence>
<name>A0A5B7IE33_PORTR</name>
<dbReference type="EMBL" id="VSRR010054270">
    <property type="protein sequence ID" value="MPC80523.1"/>
    <property type="molecule type" value="Genomic_DNA"/>
</dbReference>
<proteinExistence type="predicted"/>
<sequence length="107" mass="11938">MPSHDVKTPHWDKGLEERARDRVNHTHISNISGGHLQVADKARVTADSAANLTGSQQGRAKNSLPVHQQARKKEKYLKFSQRSVAIILNVINEANWSSVRADDNPHV</sequence>
<evidence type="ECO:0000313" key="1">
    <source>
        <dbReference type="EMBL" id="MPC80523.1"/>
    </source>
</evidence>